<dbReference type="Proteomes" id="UP000450012">
    <property type="component" value="Unassembled WGS sequence"/>
</dbReference>
<proteinExistence type="predicted"/>
<evidence type="ECO:0000313" key="2">
    <source>
        <dbReference type="Proteomes" id="UP000450012"/>
    </source>
</evidence>
<gene>
    <name evidence="1" type="ORF">GTP45_02745</name>
</gene>
<reference evidence="1 2" key="1">
    <citation type="submission" date="2019-12" db="EMBL/GenBank/DDBJ databases">
        <title>Novel species isolated from a subtropical stream in China.</title>
        <authorList>
            <person name="Lu H."/>
        </authorList>
    </citation>
    <scope>NUCLEOTIDE SEQUENCE [LARGE SCALE GENOMIC DNA]</scope>
    <source>
        <strain evidence="1 2">FT55W</strain>
    </source>
</reference>
<organism evidence="1 2">
    <name type="scientific">Duganella rivi</name>
    <dbReference type="NCBI Taxonomy" id="2666083"/>
    <lineage>
        <taxon>Bacteria</taxon>
        <taxon>Pseudomonadati</taxon>
        <taxon>Pseudomonadota</taxon>
        <taxon>Betaproteobacteria</taxon>
        <taxon>Burkholderiales</taxon>
        <taxon>Oxalobacteraceae</taxon>
        <taxon>Telluria group</taxon>
        <taxon>Duganella</taxon>
    </lineage>
</organism>
<sequence length="87" mass="9105">MAFTFEITHISRLAWAQVGVLDGKLLDGVVLIGAKAQLLHEGQHFPISVKGVVLDSVPPGTESLSLTVDLREAAIKVAAAGDKLVCA</sequence>
<evidence type="ECO:0000313" key="1">
    <source>
        <dbReference type="EMBL" id="MYM65751.1"/>
    </source>
</evidence>
<accession>A0A7X4K990</accession>
<name>A0A7X4K990_9BURK</name>
<comment type="caution">
    <text evidence="1">The sequence shown here is derived from an EMBL/GenBank/DDBJ whole genome shotgun (WGS) entry which is preliminary data.</text>
</comment>
<keyword evidence="2" id="KW-1185">Reference proteome</keyword>
<dbReference type="EMBL" id="WWCK01000001">
    <property type="protein sequence ID" value="MYM65751.1"/>
    <property type="molecule type" value="Genomic_DNA"/>
</dbReference>
<protein>
    <submittedName>
        <fullName evidence="1">Uncharacterized protein</fullName>
    </submittedName>
</protein>
<dbReference type="AlphaFoldDB" id="A0A7X4K990"/>
<dbReference type="RefSeq" id="WP_161012331.1">
    <property type="nucleotide sequence ID" value="NZ_WWCK01000001.1"/>
</dbReference>